<comment type="subunit">
    <text evidence="10">Component of the signal peptidase complex (SPC) composed of a catalytic subunit SEC11 and three accessory subunits SPC1, SPC2 and SPC3. The complex induces a local thinning of the ER membrane which is used to measure the length of the signal peptide (SP) h-region of protein substrates. This ensures the selectivity of the complex towards h-regions shorter than 18-20 amino acids. SPC associates with the translocon complex.</text>
</comment>
<dbReference type="SUPFAM" id="SSF51306">
    <property type="entry name" value="LexA/Signal peptidase"/>
    <property type="match status" value="1"/>
</dbReference>
<feature type="active site" evidence="11">
    <location>
        <position position="151"/>
    </location>
</feature>
<feature type="compositionally biased region" description="Pro residues" evidence="13">
    <location>
        <begin position="1"/>
        <end position="17"/>
    </location>
</feature>
<evidence type="ECO:0000256" key="11">
    <source>
        <dbReference type="PIRSR" id="PIRSR600223-1"/>
    </source>
</evidence>
<dbReference type="PRINTS" id="PR00727">
    <property type="entry name" value="LEADERPTASE"/>
</dbReference>
<dbReference type="GO" id="GO:0004252">
    <property type="term" value="F:serine-type endopeptidase activity"/>
    <property type="evidence" value="ECO:0007669"/>
    <property type="project" value="InterPro"/>
</dbReference>
<dbReference type="EC" id="3.4.21.-" evidence="12"/>
<evidence type="ECO:0000313" key="15">
    <source>
        <dbReference type="EMBL" id="KAF1994499.1"/>
    </source>
</evidence>
<evidence type="ECO:0000256" key="12">
    <source>
        <dbReference type="RuleBase" id="RU362041"/>
    </source>
</evidence>
<feature type="region of interest" description="Disordered" evidence="13">
    <location>
        <begin position="1"/>
        <end position="64"/>
    </location>
</feature>
<feature type="compositionally biased region" description="Pro residues" evidence="13">
    <location>
        <begin position="27"/>
        <end position="36"/>
    </location>
</feature>
<dbReference type="PROSITE" id="PS00501">
    <property type="entry name" value="SPASE_I_1"/>
    <property type="match status" value="1"/>
</dbReference>
<dbReference type="Proteomes" id="UP000799779">
    <property type="component" value="Unassembled WGS sequence"/>
</dbReference>
<keyword evidence="4" id="KW-0812">Transmembrane</keyword>
<keyword evidence="8 12" id="KW-0496">Mitochondrion</keyword>
<dbReference type="GO" id="GO:0042720">
    <property type="term" value="C:mitochondrial inner membrane peptidase complex"/>
    <property type="evidence" value="ECO:0007669"/>
    <property type="project" value="InterPro"/>
</dbReference>
<evidence type="ECO:0000256" key="2">
    <source>
        <dbReference type="ARBA" id="ARBA00007066"/>
    </source>
</evidence>
<dbReference type="PANTHER" id="PTHR46041">
    <property type="entry name" value="MITOCHONDRIAL INNER MEMBRANE PROTEASE SUBUNIT 2"/>
    <property type="match status" value="1"/>
</dbReference>
<dbReference type="InterPro" id="IPR036286">
    <property type="entry name" value="LexA/Signal_pep-like_sf"/>
</dbReference>
<evidence type="ECO:0000256" key="4">
    <source>
        <dbReference type="ARBA" id="ARBA00022692"/>
    </source>
</evidence>
<dbReference type="InterPro" id="IPR037730">
    <property type="entry name" value="IMP2"/>
</dbReference>
<gene>
    <name evidence="15" type="ORF">P154DRAFT_447417</name>
</gene>
<evidence type="ECO:0000256" key="10">
    <source>
        <dbReference type="ARBA" id="ARBA00047037"/>
    </source>
</evidence>
<dbReference type="Pfam" id="PF10502">
    <property type="entry name" value="Peptidase_S26"/>
    <property type="match status" value="2"/>
</dbReference>
<evidence type="ECO:0000256" key="3">
    <source>
        <dbReference type="ARBA" id="ARBA00022670"/>
    </source>
</evidence>
<dbReference type="InterPro" id="IPR019756">
    <property type="entry name" value="Pept_S26A_signal_pept_1_Ser-AS"/>
</dbReference>
<evidence type="ECO:0000256" key="13">
    <source>
        <dbReference type="SAM" id="MobiDB-lite"/>
    </source>
</evidence>
<evidence type="ECO:0000313" key="16">
    <source>
        <dbReference type="Proteomes" id="UP000799779"/>
    </source>
</evidence>
<dbReference type="InterPro" id="IPR000223">
    <property type="entry name" value="Pept_S26A_signal_pept_1"/>
</dbReference>
<evidence type="ECO:0000259" key="14">
    <source>
        <dbReference type="Pfam" id="PF10502"/>
    </source>
</evidence>
<evidence type="ECO:0000256" key="8">
    <source>
        <dbReference type="ARBA" id="ARBA00023128"/>
    </source>
</evidence>
<evidence type="ECO:0000256" key="7">
    <source>
        <dbReference type="ARBA" id="ARBA00022989"/>
    </source>
</evidence>
<reference evidence="15" key="1">
    <citation type="journal article" date="2020" name="Stud. Mycol.">
        <title>101 Dothideomycetes genomes: a test case for predicting lifestyles and emergence of pathogens.</title>
        <authorList>
            <person name="Haridas S."/>
            <person name="Albert R."/>
            <person name="Binder M."/>
            <person name="Bloem J."/>
            <person name="Labutti K."/>
            <person name="Salamov A."/>
            <person name="Andreopoulos B."/>
            <person name="Baker S."/>
            <person name="Barry K."/>
            <person name="Bills G."/>
            <person name="Bluhm B."/>
            <person name="Cannon C."/>
            <person name="Castanera R."/>
            <person name="Culley D."/>
            <person name="Daum C."/>
            <person name="Ezra D."/>
            <person name="Gonzalez J."/>
            <person name="Henrissat B."/>
            <person name="Kuo A."/>
            <person name="Liang C."/>
            <person name="Lipzen A."/>
            <person name="Lutzoni F."/>
            <person name="Magnuson J."/>
            <person name="Mondo S."/>
            <person name="Nolan M."/>
            <person name="Ohm R."/>
            <person name="Pangilinan J."/>
            <person name="Park H.-J."/>
            <person name="Ramirez L."/>
            <person name="Alfaro M."/>
            <person name="Sun H."/>
            <person name="Tritt A."/>
            <person name="Yoshinaga Y."/>
            <person name="Zwiers L.-H."/>
            <person name="Turgeon B."/>
            <person name="Goodwin S."/>
            <person name="Spatafora J."/>
            <person name="Crous P."/>
            <person name="Grigoriev I."/>
        </authorList>
    </citation>
    <scope>NUCLEOTIDE SEQUENCE</scope>
    <source>
        <strain evidence="15">CBS 123094</strain>
    </source>
</reference>
<dbReference type="CDD" id="cd06530">
    <property type="entry name" value="S26_SPase_I"/>
    <property type="match status" value="1"/>
</dbReference>
<protein>
    <recommendedName>
        <fullName evidence="12">Mitochondrial inner membrane protease subunit</fullName>
        <ecNumber evidence="12">3.4.21.-</ecNumber>
    </recommendedName>
</protein>
<keyword evidence="6 12" id="KW-0378">Hydrolase</keyword>
<dbReference type="OrthoDB" id="9996127at2759"/>
<accession>A0A6A5W0R4</accession>
<keyword evidence="5 12" id="KW-0999">Mitochondrion inner membrane</keyword>
<organism evidence="15 16">
    <name type="scientific">Amniculicola lignicola CBS 123094</name>
    <dbReference type="NCBI Taxonomy" id="1392246"/>
    <lineage>
        <taxon>Eukaryota</taxon>
        <taxon>Fungi</taxon>
        <taxon>Dikarya</taxon>
        <taxon>Ascomycota</taxon>
        <taxon>Pezizomycotina</taxon>
        <taxon>Dothideomycetes</taxon>
        <taxon>Pleosporomycetidae</taxon>
        <taxon>Pleosporales</taxon>
        <taxon>Amniculicolaceae</taxon>
        <taxon>Amniculicola</taxon>
    </lineage>
</organism>
<keyword evidence="3 12" id="KW-0645">Protease</keyword>
<comment type="similarity">
    <text evidence="2">Belongs to the peptidase S26 family. IMP2 subfamily.</text>
</comment>
<keyword evidence="16" id="KW-1185">Reference proteome</keyword>
<feature type="domain" description="Peptidase S26" evidence="14">
    <location>
        <begin position="71"/>
        <end position="163"/>
    </location>
</feature>
<comment type="subcellular location">
    <subcellularLocation>
        <location evidence="1">Mitochondrion inner membrane</location>
        <topology evidence="1">Single-pass membrane protein</topology>
    </subcellularLocation>
</comment>
<feature type="compositionally biased region" description="Low complexity" evidence="13">
    <location>
        <begin position="37"/>
        <end position="46"/>
    </location>
</feature>
<evidence type="ECO:0000256" key="9">
    <source>
        <dbReference type="ARBA" id="ARBA00023136"/>
    </source>
</evidence>
<evidence type="ECO:0000256" key="5">
    <source>
        <dbReference type="ARBA" id="ARBA00022792"/>
    </source>
</evidence>
<name>A0A6A5W0R4_9PLEO</name>
<feature type="active site" evidence="11">
    <location>
        <position position="95"/>
    </location>
</feature>
<dbReference type="Gene3D" id="2.10.109.10">
    <property type="entry name" value="Umud Fragment, subunit A"/>
    <property type="match status" value="1"/>
</dbReference>
<dbReference type="PANTHER" id="PTHR46041:SF2">
    <property type="entry name" value="MITOCHONDRIAL INNER MEMBRANE PROTEASE SUBUNIT 2"/>
    <property type="match status" value="1"/>
</dbReference>
<feature type="compositionally biased region" description="Pro residues" evidence="13">
    <location>
        <begin position="47"/>
        <end position="61"/>
    </location>
</feature>
<dbReference type="InterPro" id="IPR019533">
    <property type="entry name" value="Peptidase_S26"/>
</dbReference>
<dbReference type="EMBL" id="ML977657">
    <property type="protein sequence ID" value="KAF1994499.1"/>
    <property type="molecule type" value="Genomic_DNA"/>
</dbReference>
<proteinExistence type="inferred from homology"/>
<evidence type="ECO:0000256" key="1">
    <source>
        <dbReference type="ARBA" id="ARBA00004434"/>
    </source>
</evidence>
<keyword evidence="9" id="KW-0472">Membrane</keyword>
<dbReference type="AlphaFoldDB" id="A0A6A5W0R4"/>
<sequence>MPPKPPMKLPRTPPHTPTPFNAAKQPYPIPISPYKPSPQKQPASANPSPPPPPPPHSPPRRPSLLKRPVQILTGFVTLILLRDNLASIDSVRGSSMAPTLSPDSHEQGKSDWVIIRKWRLGGSVIGDREDIQRGDVVTFWKPHREEEISIKRVVAVEGDLVRVMRGYGVEGILVPYNHIWVEGDNWRKSYDSNDFGPVSKALIDGKAVRVWRNGWWREIGDGREERRQSRVVEGVGMPLPTRYMD</sequence>
<feature type="domain" description="Peptidase S26" evidence="14">
    <location>
        <begin position="174"/>
        <end position="211"/>
    </location>
</feature>
<dbReference type="GO" id="GO:0006627">
    <property type="term" value="P:protein processing involved in protein targeting to mitochondrion"/>
    <property type="evidence" value="ECO:0007669"/>
    <property type="project" value="InterPro"/>
</dbReference>
<dbReference type="GO" id="GO:0006465">
    <property type="term" value="P:signal peptide processing"/>
    <property type="evidence" value="ECO:0007669"/>
    <property type="project" value="InterPro"/>
</dbReference>
<keyword evidence="7" id="KW-1133">Transmembrane helix</keyword>
<evidence type="ECO:0000256" key="6">
    <source>
        <dbReference type="ARBA" id="ARBA00022801"/>
    </source>
</evidence>
<dbReference type="NCBIfam" id="TIGR02227">
    <property type="entry name" value="sigpep_I_bact"/>
    <property type="match status" value="1"/>
</dbReference>